<sequence>MKDTAMKVLYVQNNQLLAGKVRAGKNIDGEKISVVPNRSLDSKLIPIILGFEGGTQCLSVGITQQPILQIEHRNIMDLYQSKEESRSFTFYRWDAGITSRLESAAYPGWFLCTILEEDQPITLTNHPEDSHSVIADFYLEQCA</sequence>
<evidence type="ECO:0000256" key="2">
    <source>
        <dbReference type="ARBA" id="ARBA00010448"/>
    </source>
</evidence>
<dbReference type="STRING" id="13616.ENSMODP00000017247"/>
<dbReference type="eggNOG" id="ENOG502SRSC">
    <property type="taxonomic scope" value="Eukaryota"/>
</dbReference>
<dbReference type="GO" id="GO:0001960">
    <property type="term" value="P:negative regulation of cytokine-mediated signaling pathway"/>
    <property type="evidence" value="ECO:0007669"/>
    <property type="project" value="Ensembl"/>
</dbReference>
<comment type="similarity">
    <text evidence="2 4">Belongs to the IL-1 family.</text>
</comment>
<dbReference type="CDD" id="cd23303">
    <property type="entry name" value="beta-trefoil_IL36RA"/>
    <property type="match status" value="1"/>
</dbReference>
<accession>F6TE21</accession>
<dbReference type="GO" id="GO:0006955">
    <property type="term" value="P:immune response"/>
    <property type="evidence" value="ECO:0000318"/>
    <property type="project" value="GO_Central"/>
</dbReference>
<dbReference type="PRINTS" id="PR01360">
    <property type="entry name" value="INTRLEUKIN1X"/>
</dbReference>
<dbReference type="GO" id="GO:0005149">
    <property type="term" value="F:interleukin-1 receptor binding"/>
    <property type="evidence" value="ECO:0007669"/>
    <property type="project" value="UniProtKB-UniRule"/>
</dbReference>
<dbReference type="GO" id="GO:0071222">
    <property type="term" value="P:cellular response to lipopolysaccharide"/>
    <property type="evidence" value="ECO:0000318"/>
    <property type="project" value="GO_Central"/>
</dbReference>
<dbReference type="GO" id="GO:0005615">
    <property type="term" value="C:extracellular space"/>
    <property type="evidence" value="ECO:0000318"/>
    <property type="project" value="GO_Central"/>
</dbReference>
<dbReference type="GO" id="GO:0006954">
    <property type="term" value="P:inflammatory response"/>
    <property type="evidence" value="ECO:0000318"/>
    <property type="project" value="GO_Central"/>
</dbReference>
<proteinExistence type="inferred from homology"/>
<dbReference type="FunFam" id="2.80.10.50:FF:000013">
    <property type="entry name" value="Interleukin-1"/>
    <property type="match status" value="1"/>
</dbReference>
<gene>
    <name evidence="5" type="primary">IL36RN</name>
</gene>
<dbReference type="GeneTree" id="ENSGT00950000182943"/>
<organism evidence="5 6">
    <name type="scientific">Monodelphis domestica</name>
    <name type="common">Gray short-tailed opossum</name>
    <dbReference type="NCBI Taxonomy" id="13616"/>
    <lineage>
        <taxon>Eukaryota</taxon>
        <taxon>Metazoa</taxon>
        <taxon>Chordata</taxon>
        <taxon>Craniata</taxon>
        <taxon>Vertebrata</taxon>
        <taxon>Euteleostomi</taxon>
        <taxon>Mammalia</taxon>
        <taxon>Metatheria</taxon>
        <taxon>Didelphimorphia</taxon>
        <taxon>Didelphidae</taxon>
        <taxon>Monodelphis</taxon>
    </lineage>
</organism>
<dbReference type="PRINTS" id="PR00264">
    <property type="entry name" value="INTERLEUKIN1"/>
</dbReference>
<keyword evidence="6" id="KW-1185">Reference proteome</keyword>
<keyword evidence="3 4" id="KW-0964">Secreted</keyword>
<dbReference type="Proteomes" id="UP000002280">
    <property type="component" value="Chromosome 1"/>
</dbReference>
<reference evidence="5 6" key="1">
    <citation type="journal article" date="2007" name="Nature">
        <title>Genome of the marsupial Monodelphis domestica reveals innovation in non-coding sequences.</title>
        <authorList>
            <person name="Mikkelsen T.S."/>
            <person name="Wakefield M.J."/>
            <person name="Aken B."/>
            <person name="Amemiya C.T."/>
            <person name="Chang J.L."/>
            <person name="Duke S."/>
            <person name="Garber M."/>
            <person name="Gentles A.J."/>
            <person name="Goodstadt L."/>
            <person name="Heger A."/>
            <person name="Jurka J."/>
            <person name="Kamal M."/>
            <person name="Mauceli E."/>
            <person name="Searle S.M."/>
            <person name="Sharpe T."/>
            <person name="Baker M.L."/>
            <person name="Batzer M.A."/>
            <person name="Benos P.V."/>
            <person name="Belov K."/>
            <person name="Clamp M."/>
            <person name="Cook A."/>
            <person name="Cuff J."/>
            <person name="Das R."/>
            <person name="Davidow L."/>
            <person name="Deakin J.E."/>
            <person name="Fazzari M.J."/>
            <person name="Glass J.L."/>
            <person name="Grabherr M."/>
            <person name="Greally J.M."/>
            <person name="Gu W."/>
            <person name="Hore T.A."/>
            <person name="Huttley G.A."/>
            <person name="Kleber M."/>
            <person name="Jirtle R.L."/>
            <person name="Koina E."/>
            <person name="Lee J.T."/>
            <person name="Mahony S."/>
            <person name="Marra M.A."/>
            <person name="Miller R.D."/>
            <person name="Nicholls R.D."/>
            <person name="Oda M."/>
            <person name="Papenfuss A.T."/>
            <person name="Parra Z.E."/>
            <person name="Pollock D.D."/>
            <person name="Ray D.A."/>
            <person name="Schein J.E."/>
            <person name="Speed T.P."/>
            <person name="Thompson K."/>
            <person name="VandeBerg J.L."/>
            <person name="Wade C.M."/>
            <person name="Walker J.A."/>
            <person name="Waters P.D."/>
            <person name="Webber C."/>
            <person name="Weidman J.R."/>
            <person name="Xie X."/>
            <person name="Zody M.C."/>
            <person name="Baldwin J."/>
            <person name="Abdouelleil A."/>
            <person name="Abdulkadir J."/>
            <person name="Abebe A."/>
            <person name="Abera B."/>
            <person name="Abreu J."/>
            <person name="Acer S.C."/>
            <person name="Aftuck L."/>
            <person name="Alexander A."/>
            <person name="An P."/>
            <person name="Anderson E."/>
            <person name="Anderson S."/>
            <person name="Arachi H."/>
            <person name="Azer M."/>
            <person name="Bachantsang P."/>
            <person name="Barry A."/>
            <person name="Bayul T."/>
            <person name="Berlin A."/>
            <person name="Bessette D."/>
            <person name="Bloom T."/>
            <person name="Bloom T."/>
            <person name="Boguslavskiy L."/>
            <person name="Bonnet C."/>
            <person name="Boukhgalter B."/>
            <person name="Bourzgui I."/>
            <person name="Brown A."/>
            <person name="Cahill P."/>
            <person name="Channer S."/>
            <person name="Cheshatsang Y."/>
            <person name="Chuda L."/>
            <person name="Citroen M."/>
            <person name="Collymore A."/>
            <person name="Cooke P."/>
            <person name="Costello M."/>
            <person name="D'Aco K."/>
            <person name="Daza R."/>
            <person name="De Haan G."/>
            <person name="DeGray S."/>
            <person name="DeMaso C."/>
            <person name="Dhargay N."/>
            <person name="Dooley K."/>
            <person name="Dooley E."/>
            <person name="Doricent M."/>
            <person name="Dorje P."/>
            <person name="Dorjee K."/>
            <person name="Dupes A."/>
            <person name="Elong R."/>
            <person name="Falk J."/>
            <person name="Farina A."/>
            <person name="Faro S."/>
            <person name="Ferguson D."/>
            <person name="Fisher S."/>
            <person name="Foley C.D."/>
            <person name="Franke A."/>
            <person name="Friedrich D."/>
            <person name="Gadbois L."/>
            <person name="Gearin G."/>
            <person name="Gearin C.R."/>
            <person name="Giannoukos G."/>
            <person name="Goode T."/>
            <person name="Graham J."/>
            <person name="Grandbois E."/>
            <person name="Grewal S."/>
            <person name="Gyaltsen K."/>
            <person name="Hafez N."/>
            <person name="Hagos B."/>
            <person name="Hall J."/>
            <person name="Henson C."/>
            <person name="Hollinger A."/>
            <person name="Honan T."/>
            <person name="Huard M.D."/>
            <person name="Hughes L."/>
            <person name="Hurhula B."/>
            <person name="Husby M.E."/>
            <person name="Kamat A."/>
            <person name="Kanga B."/>
            <person name="Kashin S."/>
            <person name="Khazanovich D."/>
            <person name="Kisner P."/>
            <person name="Lance K."/>
            <person name="Lara M."/>
            <person name="Lee W."/>
            <person name="Lennon N."/>
            <person name="Letendre F."/>
            <person name="LeVine R."/>
            <person name="Lipovsky A."/>
            <person name="Liu X."/>
            <person name="Liu J."/>
            <person name="Liu S."/>
            <person name="Lokyitsang T."/>
            <person name="Lokyitsang Y."/>
            <person name="Lubonja R."/>
            <person name="Lui A."/>
            <person name="MacDonald P."/>
            <person name="Magnisalis V."/>
            <person name="Maru K."/>
            <person name="Matthews C."/>
            <person name="McCusker W."/>
            <person name="McDonough S."/>
            <person name="Mehta T."/>
            <person name="Meldrim J."/>
            <person name="Meneus L."/>
            <person name="Mihai O."/>
            <person name="Mihalev A."/>
            <person name="Mihova T."/>
            <person name="Mittelman R."/>
            <person name="Mlenga V."/>
            <person name="Montmayeur A."/>
            <person name="Mulrain L."/>
            <person name="Navidi A."/>
            <person name="Naylor J."/>
            <person name="Negash T."/>
            <person name="Nguyen T."/>
            <person name="Nguyen N."/>
            <person name="Nicol R."/>
            <person name="Norbu C."/>
            <person name="Norbu N."/>
            <person name="Novod N."/>
            <person name="O'Neill B."/>
            <person name="Osman S."/>
            <person name="Markiewicz E."/>
            <person name="Oyono O.L."/>
            <person name="Patti C."/>
            <person name="Phunkhang P."/>
            <person name="Pierre F."/>
            <person name="Priest M."/>
            <person name="Raghuraman S."/>
            <person name="Rege F."/>
            <person name="Reyes R."/>
            <person name="Rise C."/>
            <person name="Rogov P."/>
            <person name="Ross K."/>
            <person name="Ryan E."/>
            <person name="Settipalli S."/>
            <person name="Shea T."/>
            <person name="Sherpa N."/>
            <person name="Shi L."/>
            <person name="Shih D."/>
            <person name="Sparrow T."/>
            <person name="Spaulding J."/>
            <person name="Stalker J."/>
            <person name="Stange-Thomann N."/>
            <person name="Stavropoulos S."/>
            <person name="Stone C."/>
            <person name="Strader C."/>
            <person name="Tesfaye S."/>
            <person name="Thomson T."/>
            <person name="Thoulutsang Y."/>
            <person name="Thoulutsang D."/>
            <person name="Topham K."/>
            <person name="Topping I."/>
            <person name="Tsamla T."/>
            <person name="Vassiliev H."/>
            <person name="Vo A."/>
            <person name="Wangchuk T."/>
            <person name="Wangdi T."/>
            <person name="Weiand M."/>
            <person name="Wilkinson J."/>
            <person name="Wilson A."/>
            <person name="Yadav S."/>
            <person name="Young G."/>
            <person name="Yu Q."/>
            <person name="Zembek L."/>
            <person name="Zhong D."/>
            <person name="Zimmer A."/>
            <person name="Zwirko Z."/>
            <person name="Jaffe D.B."/>
            <person name="Alvarez P."/>
            <person name="Brockman W."/>
            <person name="Butler J."/>
            <person name="Chin C."/>
            <person name="Gnerre S."/>
            <person name="MacCallum I."/>
            <person name="Graves J.A."/>
            <person name="Ponting C.P."/>
            <person name="Breen M."/>
            <person name="Samollow P.B."/>
            <person name="Lander E.S."/>
            <person name="Lindblad-Toh K."/>
        </authorList>
    </citation>
    <scope>NUCLEOTIDE SEQUENCE [LARGE SCALE GENOMIC DNA]</scope>
</reference>
<dbReference type="FunCoup" id="F6TE21">
    <property type="interactions" value="152"/>
</dbReference>
<dbReference type="Bgee" id="ENSMODG00000013795">
    <property type="expression patterns" value="Expressed in ovary and 2 other cell types or tissues"/>
</dbReference>
<protein>
    <recommendedName>
        <fullName evidence="4">Interleukin-1</fullName>
    </recommendedName>
</protein>
<dbReference type="Ensembl" id="ENSMODT00000017566.3">
    <property type="protein sequence ID" value="ENSMODP00000017247.3"/>
    <property type="gene ID" value="ENSMODG00000013795.3"/>
</dbReference>
<evidence type="ECO:0000256" key="3">
    <source>
        <dbReference type="ARBA" id="ARBA00022525"/>
    </source>
</evidence>
<dbReference type="Pfam" id="PF00340">
    <property type="entry name" value="IL1"/>
    <property type="match status" value="1"/>
</dbReference>
<name>F6TE21_MONDO</name>
<dbReference type="InParanoid" id="F6TE21"/>
<dbReference type="PANTHER" id="PTHR10078:SF32">
    <property type="entry name" value="INTERLEUKIN-36 RECEPTOR ANTAGONIST PROTEIN"/>
    <property type="match status" value="1"/>
</dbReference>
<dbReference type="PANTHER" id="PTHR10078">
    <property type="entry name" value="INTERLEUKIN-1 FAMILY MEMBER"/>
    <property type="match status" value="1"/>
</dbReference>
<dbReference type="HOGENOM" id="CLU_095373_2_1_1"/>
<dbReference type="GO" id="GO:0032700">
    <property type="term" value="P:negative regulation of interleukin-17 production"/>
    <property type="evidence" value="ECO:0007669"/>
    <property type="project" value="Ensembl"/>
</dbReference>
<dbReference type="OMA" id="IMELYAG"/>
<evidence type="ECO:0000313" key="6">
    <source>
        <dbReference type="Proteomes" id="UP000002280"/>
    </source>
</evidence>
<dbReference type="InterPro" id="IPR003297">
    <property type="entry name" value="IL-1RA/IL-36"/>
</dbReference>
<dbReference type="AlphaFoldDB" id="F6TE21"/>
<dbReference type="InterPro" id="IPR008996">
    <property type="entry name" value="IL1/FGF"/>
</dbReference>
<comment type="subcellular location">
    <subcellularLocation>
        <location evidence="1 4">Secreted</location>
    </subcellularLocation>
</comment>
<reference evidence="5" key="3">
    <citation type="submission" date="2025-09" db="UniProtKB">
        <authorList>
            <consortium name="Ensembl"/>
        </authorList>
    </citation>
    <scope>IDENTIFICATION</scope>
</reference>
<dbReference type="InterPro" id="IPR000975">
    <property type="entry name" value="IL-1_fam"/>
</dbReference>
<dbReference type="GO" id="GO:0005125">
    <property type="term" value="F:cytokine activity"/>
    <property type="evidence" value="ECO:0007669"/>
    <property type="project" value="UniProtKB-UniRule"/>
</dbReference>
<dbReference type="SMART" id="SM00125">
    <property type="entry name" value="IL1"/>
    <property type="match status" value="1"/>
</dbReference>
<dbReference type="GO" id="GO:0019732">
    <property type="term" value="P:antifungal humoral response"/>
    <property type="evidence" value="ECO:0007669"/>
    <property type="project" value="Ensembl"/>
</dbReference>
<evidence type="ECO:0000256" key="1">
    <source>
        <dbReference type="ARBA" id="ARBA00004613"/>
    </source>
</evidence>
<reference evidence="5" key="2">
    <citation type="submission" date="2025-08" db="UniProtKB">
        <authorList>
            <consortium name="Ensembl"/>
        </authorList>
    </citation>
    <scope>IDENTIFICATION</scope>
</reference>
<evidence type="ECO:0000313" key="5">
    <source>
        <dbReference type="Ensembl" id="ENSMODP00000017247.3"/>
    </source>
</evidence>
<dbReference type="Gene3D" id="2.80.10.50">
    <property type="match status" value="1"/>
</dbReference>
<dbReference type="GO" id="GO:0032689">
    <property type="term" value="P:negative regulation of type II interferon production"/>
    <property type="evidence" value="ECO:0007669"/>
    <property type="project" value="Ensembl"/>
</dbReference>
<dbReference type="SUPFAM" id="SSF50353">
    <property type="entry name" value="Cytokine"/>
    <property type="match status" value="1"/>
</dbReference>
<evidence type="ECO:0000256" key="4">
    <source>
        <dbReference type="RuleBase" id="RU003753"/>
    </source>
</evidence>